<accession>A0A2G2VGT1</accession>
<dbReference type="STRING" id="33114.A0A2G2VGT1"/>
<evidence type="ECO:0000256" key="2">
    <source>
        <dbReference type="SAM" id="MobiDB-lite"/>
    </source>
</evidence>
<dbReference type="GO" id="GO:0007018">
    <property type="term" value="P:microtubule-based movement"/>
    <property type="evidence" value="ECO:0007669"/>
    <property type="project" value="InterPro"/>
</dbReference>
<reference evidence="5" key="2">
    <citation type="journal article" date="2017" name="J. Anim. Genet.">
        <title>Multiple reference genome sequences of hot pepper reveal the massive evolution of plant disease resistance genes by retroduplication.</title>
        <authorList>
            <person name="Kim S."/>
            <person name="Park J."/>
            <person name="Yeom S.-I."/>
            <person name="Kim Y.-M."/>
            <person name="Seo E."/>
            <person name="Kim K.-T."/>
            <person name="Kim M.-S."/>
            <person name="Lee J.M."/>
            <person name="Cheong K."/>
            <person name="Shin H.-S."/>
            <person name="Kim S.-B."/>
            <person name="Han K."/>
            <person name="Lee J."/>
            <person name="Park M."/>
            <person name="Lee H.-A."/>
            <person name="Lee H.-Y."/>
            <person name="Lee Y."/>
            <person name="Oh S."/>
            <person name="Lee J.H."/>
            <person name="Choi E."/>
            <person name="Choi E."/>
            <person name="Lee S.E."/>
            <person name="Jeon J."/>
            <person name="Kim H."/>
            <person name="Choi G."/>
            <person name="Song H."/>
            <person name="Lee J."/>
            <person name="Lee S.-C."/>
            <person name="Kwon J.-K."/>
            <person name="Lee H.-Y."/>
            <person name="Koo N."/>
            <person name="Hong Y."/>
            <person name="Kim R.W."/>
            <person name="Kang W.-H."/>
            <person name="Huh J.H."/>
            <person name="Kang B.-C."/>
            <person name="Yang T.-J."/>
            <person name="Lee Y.-H."/>
            <person name="Bennetzen J.L."/>
            <person name="Choi D."/>
        </authorList>
    </citation>
    <scope>NUCLEOTIDE SEQUENCE [LARGE SCALE GENOMIC DNA]</scope>
    <source>
        <strain evidence="5">cv. PBC81</strain>
    </source>
</reference>
<dbReference type="GO" id="GO:0005524">
    <property type="term" value="F:ATP binding"/>
    <property type="evidence" value="ECO:0007669"/>
    <property type="project" value="InterPro"/>
</dbReference>
<proteinExistence type="predicted"/>
<dbReference type="PANTHER" id="PTHR33067">
    <property type="entry name" value="RNA-DIRECTED DNA POLYMERASE-RELATED"/>
    <property type="match status" value="1"/>
</dbReference>
<name>A0A2G2VGT1_CAPBA</name>
<dbReference type="InterPro" id="IPR021109">
    <property type="entry name" value="Peptidase_aspartic_dom_sf"/>
</dbReference>
<comment type="caution">
    <text evidence="4">The sequence shown here is derived from an EMBL/GenBank/DDBJ whole genome shotgun (WGS) entry which is preliminary data.</text>
</comment>
<dbReference type="GO" id="GO:0003777">
    <property type="term" value="F:microtubule motor activity"/>
    <property type="evidence" value="ECO:0007669"/>
    <property type="project" value="InterPro"/>
</dbReference>
<feature type="domain" description="Kinesin motor" evidence="3">
    <location>
        <begin position="305"/>
        <end position="359"/>
    </location>
</feature>
<protein>
    <recommendedName>
        <fullName evidence="3">Kinesin motor domain-containing protein</fullName>
    </recommendedName>
</protein>
<organism evidence="4 5">
    <name type="scientific">Capsicum baccatum</name>
    <name type="common">Peruvian pepper</name>
    <dbReference type="NCBI Taxonomy" id="33114"/>
    <lineage>
        <taxon>Eukaryota</taxon>
        <taxon>Viridiplantae</taxon>
        <taxon>Streptophyta</taxon>
        <taxon>Embryophyta</taxon>
        <taxon>Tracheophyta</taxon>
        <taxon>Spermatophyta</taxon>
        <taxon>Magnoliopsida</taxon>
        <taxon>eudicotyledons</taxon>
        <taxon>Gunneridae</taxon>
        <taxon>Pentapetalae</taxon>
        <taxon>asterids</taxon>
        <taxon>lamiids</taxon>
        <taxon>Solanales</taxon>
        <taxon>Solanaceae</taxon>
        <taxon>Solanoideae</taxon>
        <taxon>Capsiceae</taxon>
        <taxon>Capsicum</taxon>
    </lineage>
</organism>
<dbReference type="InterPro" id="IPR001752">
    <property type="entry name" value="Kinesin_motor_dom"/>
</dbReference>
<dbReference type="Pfam" id="PF00225">
    <property type="entry name" value="Kinesin"/>
    <property type="match status" value="1"/>
</dbReference>
<dbReference type="Proteomes" id="UP000224567">
    <property type="component" value="Unassembled WGS sequence"/>
</dbReference>
<dbReference type="InterPro" id="IPR027417">
    <property type="entry name" value="P-loop_NTPase"/>
</dbReference>
<dbReference type="Gene3D" id="3.40.850.10">
    <property type="entry name" value="Kinesin motor domain"/>
    <property type="match status" value="1"/>
</dbReference>
<gene>
    <name evidence="4" type="ORF">CQW23_28537</name>
</gene>
<dbReference type="GO" id="GO:0008017">
    <property type="term" value="F:microtubule binding"/>
    <property type="evidence" value="ECO:0007669"/>
    <property type="project" value="InterPro"/>
</dbReference>
<sequence length="368" mass="41071">MKDLLTKKWAVSYEPADNVHHCSAIATRSLVQKKADPGAFTIPCTVGSLKFAKALYDLDFVILDCEVDSKVPIILGRPFLATGSVLIDMRANELLFRLNDEVVRFDICKPMKHPSNMNVFSVADEDTKEISVEKQLTVEPLSAALLNVEHEDDGDYKETMCALKEIGSYSHAPKKLDLDLTNQPSQTAKTSIVEPPMLESKDLPNYLRHRTRLGLGKTRPRTRQGPYYGLRSRNLVCHSIGAAHAQVQWHQKTRKATTSQKGQKRGRKEQGKSSVLQIPRHTLGIKWGTYEELLRMTTLMMIPMQGGTYVEGIKQKVVLSPGHALSFIVAGDEHHHVSSNNFNLLSSRSHTIFTLNLIDLAGSESSKT</sequence>
<dbReference type="InterPro" id="IPR036961">
    <property type="entry name" value="Kinesin_motor_dom_sf"/>
</dbReference>
<evidence type="ECO:0000256" key="1">
    <source>
        <dbReference type="ARBA" id="ARBA00023175"/>
    </source>
</evidence>
<dbReference type="EMBL" id="MLFT02000012">
    <property type="protein sequence ID" value="PHT32200.1"/>
    <property type="molecule type" value="Genomic_DNA"/>
</dbReference>
<reference evidence="4 5" key="1">
    <citation type="journal article" date="2017" name="Genome Biol.">
        <title>New reference genome sequences of hot pepper reveal the massive evolution of plant disease-resistance genes by retroduplication.</title>
        <authorList>
            <person name="Kim S."/>
            <person name="Park J."/>
            <person name="Yeom S.I."/>
            <person name="Kim Y.M."/>
            <person name="Seo E."/>
            <person name="Kim K.T."/>
            <person name="Kim M.S."/>
            <person name="Lee J.M."/>
            <person name="Cheong K."/>
            <person name="Shin H.S."/>
            <person name="Kim S.B."/>
            <person name="Han K."/>
            <person name="Lee J."/>
            <person name="Park M."/>
            <person name="Lee H.A."/>
            <person name="Lee H.Y."/>
            <person name="Lee Y."/>
            <person name="Oh S."/>
            <person name="Lee J.H."/>
            <person name="Choi E."/>
            <person name="Choi E."/>
            <person name="Lee S.E."/>
            <person name="Jeon J."/>
            <person name="Kim H."/>
            <person name="Choi G."/>
            <person name="Song H."/>
            <person name="Lee J."/>
            <person name="Lee S.C."/>
            <person name="Kwon J.K."/>
            <person name="Lee H.Y."/>
            <person name="Koo N."/>
            <person name="Hong Y."/>
            <person name="Kim R.W."/>
            <person name="Kang W.H."/>
            <person name="Huh J.H."/>
            <person name="Kang B.C."/>
            <person name="Yang T.J."/>
            <person name="Lee Y.H."/>
            <person name="Bennetzen J.L."/>
            <person name="Choi D."/>
        </authorList>
    </citation>
    <scope>NUCLEOTIDE SEQUENCE [LARGE SCALE GENOMIC DNA]</scope>
    <source>
        <strain evidence="5">cv. PBC81</strain>
    </source>
</reference>
<evidence type="ECO:0000313" key="4">
    <source>
        <dbReference type="EMBL" id="PHT32200.1"/>
    </source>
</evidence>
<dbReference type="SUPFAM" id="SSF52540">
    <property type="entry name" value="P-loop containing nucleoside triphosphate hydrolases"/>
    <property type="match status" value="1"/>
</dbReference>
<dbReference type="OrthoDB" id="1298075at2759"/>
<keyword evidence="1" id="KW-0505">Motor protein</keyword>
<dbReference type="AlphaFoldDB" id="A0A2G2VGT1"/>
<evidence type="ECO:0000313" key="5">
    <source>
        <dbReference type="Proteomes" id="UP000224567"/>
    </source>
</evidence>
<feature type="region of interest" description="Disordered" evidence="2">
    <location>
        <begin position="248"/>
        <end position="274"/>
    </location>
</feature>
<dbReference type="PANTHER" id="PTHR33067:SF9">
    <property type="entry name" value="RNA-DIRECTED DNA POLYMERASE"/>
    <property type="match status" value="1"/>
</dbReference>
<evidence type="ECO:0000259" key="3">
    <source>
        <dbReference type="Pfam" id="PF00225"/>
    </source>
</evidence>
<keyword evidence="5" id="KW-1185">Reference proteome</keyword>
<dbReference type="Gene3D" id="2.40.70.10">
    <property type="entry name" value="Acid Proteases"/>
    <property type="match status" value="1"/>
</dbReference>